<protein>
    <submittedName>
        <fullName evidence="3">Uncharacterized protein LOC116301207</fullName>
    </submittedName>
</protein>
<feature type="region of interest" description="Disordered" evidence="1">
    <location>
        <begin position="214"/>
        <end position="235"/>
    </location>
</feature>
<dbReference type="AlphaFoldDB" id="A0A6P8IH45"/>
<keyword evidence="2" id="KW-1185">Reference proteome</keyword>
<proteinExistence type="predicted"/>
<sequence length="259" mass="29105">MSTSRGNHFVLYMFQQDLDNMKNWVLQYPNRETGGDLFGLWSGEGDNAVIHVVLGPGRDCTHGDYNFYQDVDYLDKVGSLLTENYMLGHIGEWHSHHQLQLDRPSEGDCWTIQKNFPDGSCGFFLMIANIIDRDNVIFSPYIFKGKSGPCRAGYVEPIDKKGPFYRMRDISQKLEDGKEINVVEPRKELETVVGKQKSTLVGIKDSIKDTVTSFISPNNSSPDTSSRGTYTTSSGVMPVKPMLYTAVSSGPQTEKRVVK</sequence>
<organism evidence="2 3">
    <name type="scientific">Actinia tenebrosa</name>
    <name type="common">Australian red waratah sea anemone</name>
    <dbReference type="NCBI Taxonomy" id="6105"/>
    <lineage>
        <taxon>Eukaryota</taxon>
        <taxon>Metazoa</taxon>
        <taxon>Cnidaria</taxon>
        <taxon>Anthozoa</taxon>
        <taxon>Hexacorallia</taxon>
        <taxon>Actiniaria</taxon>
        <taxon>Actiniidae</taxon>
        <taxon>Actinia</taxon>
    </lineage>
</organism>
<feature type="compositionally biased region" description="Low complexity" evidence="1">
    <location>
        <begin position="224"/>
        <end position="235"/>
    </location>
</feature>
<dbReference type="Proteomes" id="UP000515163">
    <property type="component" value="Unplaced"/>
</dbReference>
<evidence type="ECO:0000313" key="3">
    <source>
        <dbReference type="RefSeq" id="XP_031566091.1"/>
    </source>
</evidence>
<dbReference type="InParanoid" id="A0A6P8IH45"/>
<accession>A0A6P8IH45</accession>
<feature type="compositionally biased region" description="Polar residues" evidence="1">
    <location>
        <begin position="214"/>
        <end position="223"/>
    </location>
</feature>
<evidence type="ECO:0000313" key="2">
    <source>
        <dbReference type="Proteomes" id="UP000515163"/>
    </source>
</evidence>
<dbReference type="GeneID" id="116301207"/>
<gene>
    <name evidence="3" type="primary">LOC116301207</name>
</gene>
<name>A0A6P8IH45_ACTTE</name>
<reference evidence="3" key="1">
    <citation type="submission" date="2025-08" db="UniProtKB">
        <authorList>
            <consortium name="RefSeq"/>
        </authorList>
    </citation>
    <scope>IDENTIFICATION</scope>
    <source>
        <tissue evidence="3">Tentacle</tissue>
    </source>
</reference>
<dbReference type="RefSeq" id="XP_031566091.1">
    <property type="nucleotide sequence ID" value="XM_031710231.1"/>
</dbReference>
<dbReference type="KEGG" id="aten:116301207"/>
<evidence type="ECO:0000256" key="1">
    <source>
        <dbReference type="SAM" id="MobiDB-lite"/>
    </source>
</evidence>
<dbReference type="OrthoDB" id="5979666at2759"/>